<name>A0AAV1QYP0_9ROSI</name>
<gene>
    <name evidence="1" type="ORF">DCAF_LOCUS4618</name>
</gene>
<evidence type="ECO:0000313" key="2">
    <source>
        <dbReference type="Proteomes" id="UP001314170"/>
    </source>
</evidence>
<accession>A0AAV1QYP0</accession>
<sequence length="141" mass="15965">MVLHELFADANLLNEFPAHSILVTVRRKLIAFMPDSRLPTVTLEVSGKLWILQISVITEEALYVATLSSSVIVSWTLIKLETSLKWKSWLVLKLEDLYIRKGVSGTHHVHNNQVTAIKHYEETGCSIEMHSVLTSLISQIE</sequence>
<protein>
    <submittedName>
        <fullName evidence="1">Uncharacterized protein</fullName>
    </submittedName>
</protein>
<keyword evidence="2" id="KW-1185">Reference proteome</keyword>
<proteinExistence type="predicted"/>
<reference evidence="1 2" key="1">
    <citation type="submission" date="2024-01" db="EMBL/GenBank/DDBJ databases">
        <authorList>
            <person name="Waweru B."/>
        </authorList>
    </citation>
    <scope>NUCLEOTIDE SEQUENCE [LARGE SCALE GENOMIC DNA]</scope>
</reference>
<dbReference type="Proteomes" id="UP001314170">
    <property type="component" value="Unassembled WGS sequence"/>
</dbReference>
<comment type="caution">
    <text evidence="1">The sequence shown here is derived from an EMBL/GenBank/DDBJ whole genome shotgun (WGS) entry which is preliminary data.</text>
</comment>
<evidence type="ECO:0000313" key="1">
    <source>
        <dbReference type="EMBL" id="CAK7326912.1"/>
    </source>
</evidence>
<dbReference type="AlphaFoldDB" id="A0AAV1QYP0"/>
<organism evidence="1 2">
    <name type="scientific">Dovyalis caffra</name>
    <dbReference type="NCBI Taxonomy" id="77055"/>
    <lineage>
        <taxon>Eukaryota</taxon>
        <taxon>Viridiplantae</taxon>
        <taxon>Streptophyta</taxon>
        <taxon>Embryophyta</taxon>
        <taxon>Tracheophyta</taxon>
        <taxon>Spermatophyta</taxon>
        <taxon>Magnoliopsida</taxon>
        <taxon>eudicotyledons</taxon>
        <taxon>Gunneridae</taxon>
        <taxon>Pentapetalae</taxon>
        <taxon>rosids</taxon>
        <taxon>fabids</taxon>
        <taxon>Malpighiales</taxon>
        <taxon>Salicaceae</taxon>
        <taxon>Flacourtieae</taxon>
        <taxon>Dovyalis</taxon>
    </lineage>
</organism>
<dbReference type="EMBL" id="CAWUPB010000851">
    <property type="protein sequence ID" value="CAK7326912.1"/>
    <property type="molecule type" value="Genomic_DNA"/>
</dbReference>